<accession>A0ABY5TNN2</accession>
<dbReference type="SUPFAM" id="SSF48239">
    <property type="entry name" value="Terpenoid cyclases/Protein prenyltransferases"/>
    <property type="match status" value="1"/>
</dbReference>
<sequence>MATIESNIMIKLTNDAFIKARNYLLAEGRILEKRLFDYYFESGSSSGVFHSILAYQNDDGGFGWGLEPDTASPESQPLFTVMALLWLDRAQRLDVETIKQSLGFLLPLTFDDGGLPWMLKPNREYPRANHFDKPMHRSVITITAPIVGLCEKYGIHNEWTNKASKFVWESIKEQQDEHVQCAQCMHQRLFFLENTSNSLLAERAITSLRSWISSKNFTCFNVSHPEAGLYLHPTPTCYANHPDSALRPAFSDEQINASLDALISRQDETGAWATGYGYPNYLNPGMHWDGMYTINALKTLKDYDRIEVL</sequence>
<organism evidence="1 2">
    <name type="scientific">SAR92 clade bacterium H455</name>
    <dbReference type="NCBI Taxonomy" id="2974818"/>
    <lineage>
        <taxon>Bacteria</taxon>
        <taxon>Pseudomonadati</taxon>
        <taxon>Pseudomonadota</taxon>
        <taxon>Gammaproteobacteria</taxon>
        <taxon>Cellvibrionales</taxon>
        <taxon>Porticoccaceae</taxon>
        <taxon>SAR92 clade</taxon>
    </lineage>
</organism>
<name>A0ABY5TNN2_9GAMM</name>
<keyword evidence="2" id="KW-1185">Reference proteome</keyword>
<proteinExistence type="predicted"/>
<gene>
    <name evidence="1" type="ORF">NYF23_09220</name>
</gene>
<reference evidence="1" key="1">
    <citation type="submission" date="2022-08" db="EMBL/GenBank/DDBJ databases">
        <title>Catabolic pathway analysis in culturable SAR92 clade bacteria reveals their overlooked roles in DMSP degradation in coastal seas.</title>
        <authorList>
            <person name="He X."/>
            <person name="Zhang X."/>
            <person name="Zhang Y."/>
        </authorList>
    </citation>
    <scope>NUCLEOTIDE SEQUENCE</scope>
    <source>
        <strain evidence="1">H455</strain>
    </source>
</reference>
<evidence type="ECO:0000313" key="2">
    <source>
        <dbReference type="Proteomes" id="UP001059934"/>
    </source>
</evidence>
<evidence type="ECO:0008006" key="3">
    <source>
        <dbReference type="Google" id="ProtNLM"/>
    </source>
</evidence>
<dbReference type="Proteomes" id="UP001059934">
    <property type="component" value="Chromosome"/>
</dbReference>
<evidence type="ECO:0000313" key="1">
    <source>
        <dbReference type="EMBL" id="UVW34201.1"/>
    </source>
</evidence>
<protein>
    <recommendedName>
        <fullName evidence="3">Prenyltransferase</fullName>
    </recommendedName>
</protein>
<dbReference type="InterPro" id="IPR008930">
    <property type="entry name" value="Terpenoid_cyclase/PrenylTrfase"/>
</dbReference>
<dbReference type="Gene3D" id="1.50.10.20">
    <property type="match status" value="1"/>
</dbReference>
<dbReference type="EMBL" id="CP103416">
    <property type="protein sequence ID" value="UVW34201.1"/>
    <property type="molecule type" value="Genomic_DNA"/>
</dbReference>